<protein>
    <submittedName>
        <fullName evidence="2">Uncharacterized protein</fullName>
    </submittedName>
</protein>
<evidence type="ECO:0000313" key="2">
    <source>
        <dbReference type="EMBL" id="GJM49427.1"/>
    </source>
</evidence>
<dbReference type="EMBL" id="BQKA01000006">
    <property type="protein sequence ID" value="GJM49427.1"/>
    <property type="molecule type" value="Genomic_DNA"/>
</dbReference>
<dbReference type="Proteomes" id="UP001208692">
    <property type="component" value="Unassembled WGS sequence"/>
</dbReference>
<sequence>MNSIQYQRLKELNSKINSNVATREEKDEYVHLLFKNKSITQQQYNDYLKKDNSNDDLMKIILLIGAFALLVYALSDKRE</sequence>
<dbReference type="EMBL" id="BQKB01000013">
    <property type="protein sequence ID" value="GJM52577.1"/>
    <property type="molecule type" value="Genomic_DNA"/>
</dbReference>
<reference evidence="2 5" key="1">
    <citation type="submission" date="2021-11" db="EMBL/GenBank/DDBJ databases">
        <title>Draft genome sequence of Capnocytophaga sp. strain KC07075 isolated from cat oral cavity.</title>
        <authorList>
            <person name="Suzuki M."/>
            <person name="Imaoka K."/>
            <person name="Kimura M."/>
            <person name="Morikawa S."/>
            <person name="Maeda K."/>
        </authorList>
    </citation>
    <scope>NUCLEOTIDE SEQUENCE</scope>
    <source>
        <strain evidence="2">KC07075</strain>
        <strain evidence="3 5">KC07079</strain>
    </source>
</reference>
<proteinExistence type="predicted"/>
<dbReference type="AlphaFoldDB" id="A0AAV5AVG9"/>
<keyword evidence="1" id="KW-0472">Membrane</keyword>
<keyword evidence="1" id="KW-0812">Transmembrane</keyword>
<evidence type="ECO:0000313" key="4">
    <source>
        <dbReference type="Proteomes" id="UP001207736"/>
    </source>
</evidence>
<accession>A0AAV5AVG9</accession>
<keyword evidence="5" id="KW-1185">Reference proteome</keyword>
<dbReference type="Proteomes" id="UP001207736">
    <property type="component" value="Unassembled WGS sequence"/>
</dbReference>
<evidence type="ECO:0000256" key="1">
    <source>
        <dbReference type="SAM" id="Phobius"/>
    </source>
</evidence>
<organism evidence="2 4">
    <name type="scientific">Capnocytophaga catalasegens</name>
    <dbReference type="NCBI Taxonomy" id="1004260"/>
    <lineage>
        <taxon>Bacteria</taxon>
        <taxon>Pseudomonadati</taxon>
        <taxon>Bacteroidota</taxon>
        <taxon>Flavobacteriia</taxon>
        <taxon>Flavobacteriales</taxon>
        <taxon>Flavobacteriaceae</taxon>
        <taxon>Capnocytophaga</taxon>
    </lineage>
</organism>
<evidence type="ECO:0000313" key="3">
    <source>
        <dbReference type="EMBL" id="GJM52577.1"/>
    </source>
</evidence>
<evidence type="ECO:0000313" key="5">
    <source>
        <dbReference type="Proteomes" id="UP001208692"/>
    </source>
</evidence>
<keyword evidence="1" id="KW-1133">Transmembrane helix</keyword>
<name>A0AAV5AVG9_9FLAO</name>
<gene>
    <name evidence="2" type="ORF">RCZ15_04020</name>
    <name evidence="3" type="ORF">RCZ16_08940</name>
</gene>
<dbReference type="RefSeq" id="WP_264857479.1">
    <property type="nucleotide sequence ID" value="NZ_BQKA01000006.1"/>
</dbReference>
<comment type="caution">
    <text evidence="2">The sequence shown here is derived from an EMBL/GenBank/DDBJ whole genome shotgun (WGS) entry which is preliminary data.</text>
</comment>
<feature type="transmembrane region" description="Helical" evidence="1">
    <location>
        <begin position="57"/>
        <end position="75"/>
    </location>
</feature>